<evidence type="ECO:0000313" key="1">
    <source>
        <dbReference type="EMBL" id="MBA8877890.1"/>
    </source>
</evidence>
<reference evidence="1 2" key="1">
    <citation type="submission" date="2020-07" db="EMBL/GenBank/DDBJ databases">
        <title>Genomic Encyclopedia of Type Strains, Phase IV (KMG-V): Genome sequencing to study the core and pangenomes of soil and plant-associated prokaryotes.</title>
        <authorList>
            <person name="Whitman W."/>
        </authorList>
    </citation>
    <scope>NUCLEOTIDE SEQUENCE [LARGE SCALE GENOMIC DNA]</scope>
    <source>
        <strain evidence="1 2">AN3</strain>
    </source>
</reference>
<dbReference type="Proteomes" id="UP000549052">
    <property type="component" value="Unassembled WGS sequence"/>
</dbReference>
<dbReference type="EMBL" id="JACGXN010000001">
    <property type="protein sequence ID" value="MBA8877890.1"/>
    <property type="molecule type" value="Genomic_DNA"/>
</dbReference>
<proteinExistence type="predicted"/>
<evidence type="ECO:0008006" key="3">
    <source>
        <dbReference type="Google" id="ProtNLM"/>
    </source>
</evidence>
<sequence>MTDYPTPVELYQVLKTAWSLESSSSWTHENPAKGQCSVTSLVVQDYFGGLILKTKTHGGTHFYNLIDGVRWDLTISQFDRPIPFQDQPASREDAMVDTSEQQYQKLKERLILNGVADQ</sequence>
<keyword evidence="2" id="KW-1185">Reference proteome</keyword>
<gene>
    <name evidence="1" type="ORF">FHW16_001572</name>
</gene>
<evidence type="ECO:0000313" key="2">
    <source>
        <dbReference type="Proteomes" id="UP000549052"/>
    </source>
</evidence>
<name>A0A839EMJ3_9HYPH</name>
<dbReference type="InterPro" id="IPR056238">
    <property type="entry name" value="YunG-like"/>
</dbReference>
<organism evidence="1 2">
    <name type="scientific">Phyllobacterium myrsinacearum</name>
    <dbReference type="NCBI Taxonomy" id="28101"/>
    <lineage>
        <taxon>Bacteria</taxon>
        <taxon>Pseudomonadati</taxon>
        <taxon>Pseudomonadota</taxon>
        <taxon>Alphaproteobacteria</taxon>
        <taxon>Hyphomicrobiales</taxon>
        <taxon>Phyllobacteriaceae</taxon>
        <taxon>Phyllobacterium</taxon>
    </lineage>
</organism>
<dbReference type="Pfam" id="PF24585">
    <property type="entry name" value="YunG"/>
    <property type="match status" value="1"/>
</dbReference>
<comment type="caution">
    <text evidence="1">The sequence shown here is derived from an EMBL/GenBank/DDBJ whole genome shotgun (WGS) entry which is preliminary data.</text>
</comment>
<dbReference type="AlphaFoldDB" id="A0A839EMJ3"/>
<protein>
    <recommendedName>
        <fullName evidence="3">YunG</fullName>
    </recommendedName>
</protein>
<accession>A0A839EMJ3</accession>
<dbReference type="RefSeq" id="WP_182548486.1">
    <property type="nucleotide sequence ID" value="NZ_JACGXN010000001.1"/>
</dbReference>